<feature type="compositionally biased region" description="Low complexity" evidence="1">
    <location>
        <begin position="444"/>
        <end position="458"/>
    </location>
</feature>
<organism evidence="3">
    <name type="scientific">Drosophila persimilis</name>
    <name type="common">Fruit fly</name>
    <dbReference type="NCBI Taxonomy" id="7234"/>
    <lineage>
        <taxon>Eukaryota</taxon>
        <taxon>Metazoa</taxon>
        <taxon>Ecdysozoa</taxon>
        <taxon>Arthropoda</taxon>
        <taxon>Hexapoda</taxon>
        <taxon>Insecta</taxon>
        <taxon>Pterygota</taxon>
        <taxon>Neoptera</taxon>
        <taxon>Endopterygota</taxon>
        <taxon>Diptera</taxon>
        <taxon>Brachycera</taxon>
        <taxon>Muscomorpha</taxon>
        <taxon>Ephydroidea</taxon>
        <taxon>Drosophilidae</taxon>
        <taxon>Drosophila</taxon>
        <taxon>Sophophora</taxon>
    </lineage>
</organism>
<sequence>MVTNYGELVVKQNHCEDTVKVLHGRVADLELPEKVDGIVCNWMGHSLLWKSEILERPQFALAADGSFRREFLHYAGRFIFRPLKGFDTNQMEIIIKLHVSEFFKGALPEYFGNRLVNKRWLMMERDQTVAEMLSVQTAGCAGMERLGVPTRTSLSTPPDDRDQFRCRMRVDALQARELLAVRGDSVIRSAGNNQQHQQQQQQPSLHLHHHNNKQQHSHHQHQQQRMTTPTTHSSSSSFSAGTGSGTGSGSGSGSTGLNNNNNNNNSISSNVARGGIEATTLKYGNTGSGSGSGSGKGESSSSLSSCGSSLQSHSNDHHQHYQYQQQQQTPRCPHHVPLPDSEYGQDRHLQIRSSYQQSEITRSYTKPPPNKTVRDVPEQISAGCGSSSYRLTTLQAAATGGIISGSSTYTASSSSASTSKSKPNAITKFFSRISSPKSPPAGGSCSSQPPSLASSASMSSSASSLASSSCVSTSSSASSLAAAPLPTLPISNAATLKSTACGYGTNPSATTAAAGSSHHSYVATPAATGSCTPERIPTPPLSVCVPIGAGLQLLKSSSFNLPAETAAAAAAAAGGVAEGVAESLLPATMSRNNSNSSMMSCHCSCNSRNCSHCAANS</sequence>
<dbReference type="EMBL" id="CH479203">
    <property type="protein sequence ID" value="EDW30441.1"/>
    <property type="molecule type" value="Genomic_DNA"/>
</dbReference>
<dbReference type="InterPro" id="IPR029063">
    <property type="entry name" value="SAM-dependent_MTases_sf"/>
</dbReference>
<feature type="compositionally biased region" description="Gly residues" evidence="1">
    <location>
        <begin position="242"/>
        <end position="254"/>
    </location>
</feature>
<feature type="region of interest" description="Disordered" evidence="1">
    <location>
        <begin position="354"/>
        <end position="376"/>
    </location>
</feature>
<dbReference type="Gene3D" id="3.40.50.150">
    <property type="entry name" value="Vaccinia Virus protein VP39"/>
    <property type="match status" value="1"/>
</dbReference>
<keyword evidence="3" id="KW-1185">Reference proteome</keyword>
<dbReference type="SUPFAM" id="SSF53335">
    <property type="entry name" value="S-adenosyl-L-methionine-dependent methyltransferases"/>
    <property type="match status" value="1"/>
</dbReference>
<dbReference type="OMA" id="AGNNQQH"/>
<evidence type="ECO:0000313" key="2">
    <source>
        <dbReference type="EMBL" id="EDW30441.1"/>
    </source>
</evidence>
<proteinExistence type="predicted"/>
<dbReference type="STRING" id="7234.B4H289"/>
<feature type="compositionally biased region" description="Low complexity" evidence="1">
    <location>
        <begin position="255"/>
        <end position="270"/>
    </location>
</feature>
<feature type="compositionally biased region" description="Gly residues" evidence="1">
    <location>
        <begin position="286"/>
        <end position="296"/>
    </location>
</feature>
<protein>
    <submittedName>
        <fullName evidence="2">GL18031</fullName>
    </submittedName>
</protein>
<feature type="compositionally biased region" description="Low complexity" evidence="1">
    <location>
        <begin position="223"/>
        <end position="241"/>
    </location>
</feature>
<accession>B4H289</accession>
<dbReference type="AlphaFoldDB" id="B4H289"/>
<dbReference type="PhylomeDB" id="B4H289"/>
<feature type="compositionally biased region" description="Low complexity" evidence="1">
    <location>
        <begin position="192"/>
        <end position="205"/>
    </location>
</feature>
<dbReference type="HOGENOM" id="CLU_025821_0_0_1"/>
<name>B4H289_DROPE</name>
<evidence type="ECO:0000256" key="1">
    <source>
        <dbReference type="SAM" id="MobiDB-lite"/>
    </source>
</evidence>
<feature type="compositionally biased region" description="Basic residues" evidence="1">
    <location>
        <begin position="206"/>
        <end position="222"/>
    </location>
</feature>
<dbReference type="eggNOG" id="ENOG502S9YR">
    <property type="taxonomic scope" value="Eukaryota"/>
</dbReference>
<reference evidence="2 3" key="1">
    <citation type="journal article" date="2007" name="Nature">
        <title>Evolution of genes and genomes on the Drosophila phylogeny.</title>
        <authorList>
            <consortium name="Drosophila 12 Genomes Consortium"/>
            <person name="Clark A.G."/>
            <person name="Eisen M.B."/>
            <person name="Smith D.R."/>
            <person name="Bergman C.M."/>
            <person name="Oliver B."/>
            <person name="Markow T.A."/>
            <person name="Kaufman T.C."/>
            <person name="Kellis M."/>
            <person name="Gelbart W."/>
            <person name="Iyer V.N."/>
            <person name="Pollard D.A."/>
            <person name="Sackton T.B."/>
            <person name="Larracuente A.M."/>
            <person name="Singh N.D."/>
            <person name="Abad J.P."/>
            <person name="Abt D.N."/>
            <person name="Adryan B."/>
            <person name="Aguade M."/>
            <person name="Akashi H."/>
            <person name="Anderson W.W."/>
            <person name="Aquadro C.F."/>
            <person name="Ardell D.H."/>
            <person name="Arguello R."/>
            <person name="Artieri C.G."/>
            <person name="Barbash D.A."/>
            <person name="Barker D."/>
            <person name="Barsanti P."/>
            <person name="Batterham P."/>
            <person name="Batzoglou S."/>
            <person name="Begun D."/>
            <person name="Bhutkar A."/>
            <person name="Blanco E."/>
            <person name="Bosak S.A."/>
            <person name="Bradley R.K."/>
            <person name="Brand A.D."/>
            <person name="Brent M.R."/>
            <person name="Brooks A.N."/>
            <person name="Brown R.H."/>
            <person name="Butlin R.K."/>
            <person name="Caggese C."/>
            <person name="Calvi B.R."/>
            <person name="Bernardo de Carvalho A."/>
            <person name="Caspi A."/>
            <person name="Castrezana S."/>
            <person name="Celniker S.E."/>
            <person name="Chang J.L."/>
            <person name="Chapple C."/>
            <person name="Chatterji S."/>
            <person name="Chinwalla A."/>
            <person name="Civetta A."/>
            <person name="Clifton S.W."/>
            <person name="Comeron J.M."/>
            <person name="Costello J.C."/>
            <person name="Coyne J.A."/>
            <person name="Daub J."/>
            <person name="David R.G."/>
            <person name="Delcher A.L."/>
            <person name="Delehaunty K."/>
            <person name="Do C.B."/>
            <person name="Ebling H."/>
            <person name="Edwards K."/>
            <person name="Eickbush T."/>
            <person name="Evans J.D."/>
            <person name="Filipski A."/>
            <person name="Findeiss S."/>
            <person name="Freyhult E."/>
            <person name="Fulton L."/>
            <person name="Fulton R."/>
            <person name="Garcia A.C."/>
            <person name="Gardiner A."/>
            <person name="Garfield D.A."/>
            <person name="Garvin B.E."/>
            <person name="Gibson G."/>
            <person name="Gilbert D."/>
            <person name="Gnerre S."/>
            <person name="Godfrey J."/>
            <person name="Good R."/>
            <person name="Gotea V."/>
            <person name="Gravely B."/>
            <person name="Greenberg A.J."/>
            <person name="Griffiths-Jones S."/>
            <person name="Gross S."/>
            <person name="Guigo R."/>
            <person name="Gustafson E.A."/>
            <person name="Haerty W."/>
            <person name="Hahn M.W."/>
            <person name="Halligan D.L."/>
            <person name="Halpern A.L."/>
            <person name="Halter G.M."/>
            <person name="Han M.V."/>
            <person name="Heger A."/>
            <person name="Hillier L."/>
            <person name="Hinrichs A.S."/>
            <person name="Holmes I."/>
            <person name="Hoskins R.A."/>
            <person name="Hubisz M.J."/>
            <person name="Hultmark D."/>
            <person name="Huntley M.A."/>
            <person name="Jaffe D.B."/>
            <person name="Jagadeeshan S."/>
            <person name="Jeck W.R."/>
            <person name="Johnson J."/>
            <person name="Jones C.D."/>
            <person name="Jordan W.C."/>
            <person name="Karpen G.H."/>
            <person name="Kataoka E."/>
            <person name="Keightley P.D."/>
            <person name="Kheradpour P."/>
            <person name="Kirkness E.F."/>
            <person name="Koerich L.B."/>
            <person name="Kristiansen K."/>
            <person name="Kudrna D."/>
            <person name="Kulathinal R.J."/>
            <person name="Kumar S."/>
            <person name="Kwok R."/>
            <person name="Lander E."/>
            <person name="Langley C.H."/>
            <person name="Lapoint R."/>
            <person name="Lazzaro B.P."/>
            <person name="Lee S.J."/>
            <person name="Levesque L."/>
            <person name="Li R."/>
            <person name="Lin C.F."/>
            <person name="Lin M.F."/>
            <person name="Lindblad-Toh K."/>
            <person name="Llopart A."/>
            <person name="Long M."/>
            <person name="Low L."/>
            <person name="Lozovsky E."/>
            <person name="Lu J."/>
            <person name="Luo M."/>
            <person name="Machado C.A."/>
            <person name="Makalowski W."/>
            <person name="Marzo M."/>
            <person name="Matsuda M."/>
            <person name="Matzkin L."/>
            <person name="McAllister B."/>
            <person name="McBride C.S."/>
            <person name="McKernan B."/>
            <person name="McKernan K."/>
            <person name="Mendez-Lago M."/>
            <person name="Minx P."/>
            <person name="Mollenhauer M.U."/>
            <person name="Montooth K."/>
            <person name="Mount S.M."/>
            <person name="Mu X."/>
            <person name="Myers E."/>
            <person name="Negre B."/>
            <person name="Newfeld S."/>
            <person name="Nielsen R."/>
            <person name="Noor M.A."/>
            <person name="O'Grady P."/>
            <person name="Pachter L."/>
            <person name="Papaceit M."/>
            <person name="Parisi M.J."/>
            <person name="Parisi M."/>
            <person name="Parts L."/>
            <person name="Pedersen J.S."/>
            <person name="Pesole G."/>
            <person name="Phillippy A.M."/>
            <person name="Ponting C.P."/>
            <person name="Pop M."/>
            <person name="Porcelli D."/>
            <person name="Powell J.R."/>
            <person name="Prohaska S."/>
            <person name="Pruitt K."/>
            <person name="Puig M."/>
            <person name="Quesneville H."/>
            <person name="Ram K.R."/>
            <person name="Rand D."/>
            <person name="Rasmussen M.D."/>
            <person name="Reed L.K."/>
            <person name="Reenan R."/>
            <person name="Reily A."/>
            <person name="Remington K.A."/>
            <person name="Rieger T.T."/>
            <person name="Ritchie M.G."/>
            <person name="Robin C."/>
            <person name="Rogers Y.H."/>
            <person name="Rohde C."/>
            <person name="Rozas J."/>
            <person name="Rubenfield M.J."/>
            <person name="Ruiz A."/>
            <person name="Russo S."/>
            <person name="Salzberg S.L."/>
            <person name="Sanchez-Gracia A."/>
            <person name="Saranga D.J."/>
            <person name="Sato H."/>
            <person name="Schaeffer S.W."/>
            <person name="Schatz M.C."/>
            <person name="Schlenke T."/>
            <person name="Schwartz R."/>
            <person name="Segarra C."/>
            <person name="Singh R.S."/>
            <person name="Sirot L."/>
            <person name="Sirota M."/>
            <person name="Sisneros N.B."/>
            <person name="Smith C.D."/>
            <person name="Smith T.F."/>
            <person name="Spieth J."/>
            <person name="Stage D.E."/>
            <person name="Stark A."/>
            <person name="Stephan W."/>
            <person name="Strausberg R.L."/>
            <person name="Strempel S."/>
            <person name="Sturgill D."/>
            <person name="Sutton G."/>
            <person name="Sutton G.G."/>
            <person name="Tao W."/>
            <person name="Teichmann S."/>
            <person name="Tobari Y.N."/>
            <person name="Tomimura Y."/>
            <person name="Tsolas J.M."/>
            <person name="Valente V.L."/>
            <person name="Venter E."/>
            <person name="Venter J.C."/>
            <person name="Vicario S."/>
            <person name="Vieira F.G."/>
            <person name="Vilella A.J."/>
            <person name="Villasante A."/>
            <person name="Walenz B."/>
            <person name="Wang J."/>
            <person name="Wasserman M."/>
            <person name="Watts T."/>
            <person name="Wilson D."/>
            <person name="Wilson R.K."/>
            <person name="Wing R.A."/>
            <person name="Wolfner M.F."/>
            <person name="Wong A."/>
            <person name="Wong G.K."/>
            <person name="Wu C.I."/>
            <person name="Wu G."/>
            <person name="Yamamoto D."/>
            <person name="Yang H.P."/>
            <person name="Yang S.P."/>
            <person name="Yorke J.A."/>
            <person name="Yoshida K."/>
            <person name="Zdobnov E."/>
            <person name="Zhang P."/>
            <person name="Zhang Y."/>
            <person name="Zimin A.V."/>
            <person name="Baldwin J."/>
            <person name="Abdouelleil A."/>
            <person name="Abdulkadir J."/>
            <person name="Abebe A."/>
            <person name="Abera B."/>
            <person name="Abreu J."/>
            <person name="Acer S.C."/>
            <person name="Aftuck L."/>
            <person name="Alexander A."/>
            <person name="An P."/>
            <person name="Anderson E."/>
            <person name="Anderson S."/>
            <person name="Arachi H."/>
            <person name="Azer M."/>
            <person name="Bachantsang P."/>
            <person name="Barry A."/>
            <person name="Bayul T."/>
            <person name="Berlin A."/>
            <person name="Bessette D."/>
            <person name="Bloom T."/>
            <person name="Blye J."/>
            <person name="Boguslavskiy L."/>
            <person name="Bonnet C."/>
            <person name="Boukhgalter B."/>
            <person name="Bourzgui I."/>
            <person name="Brown A."/>
            <person name="Cahill P."/>
            <person name="Channer S."/>
            <person name="Cheshatsang Y."/>
            <person name="Chuda L."/>
            <person name="Citroen M."/>
            <person name="Collymore A."/>
            <person name="Cooke P."/>
            <person name="Costello M."/>
            <person name="D'Aco K."/>
            <person name="Daza R."/>
            <person name="De Haan G."/>
            <person name="DeGray S."/>
            <person name="DeMaso C."/>
            <person name="Dhargay N."/>
            <person name="Dooley K."/>
            <person name="Dooley E."/>
            <person name="Doricent M."/>
            <person name="Dorje P."/>
            <person name="Dorjee K."/>
            <person name="Dupes A."/>
            <person name="Elong R."/>
            <person name="Falk J."/>
            <person name="Farina A."/>
            <person name="Faro S."/>
            <person name="Ferguson D."/>
            <person name="Fisher S."/>
            <person name="Foley C.D."/>
            <person name="Franke A."/>
            <person name="Friedrich D."/>
            <person name="Gadbois L."/>
            <person name="Gearin G."/>
            <person name="Gearin C.R."/>
            <person name="Giannoukos G."/>
            <person name="Goode T."/>
            <person name="Graham J."/>
            <person name="Grandbois E."/>
            <person name="Grewal S."/>
            <person name="Gyaltsen K."/>
            <person name="Hafez N."/>
            <person name="Hagos B."/>
            <person name="Hall J."/>
            <person name="Henson C."/>
            <person name="Hollinger A."/>
            <person name="Honan T."/>
            <person name="Huard M.D."/>
            <person name="Hughes L."/>
            <person name="Hurhula B."/>
            <person name="Husby M.E."/>
            <person name="Kamat A."/>
            <person name="Kanga B."/>
            <person name="Kashin S."/>
            <person name="Khazanovich D."/>
            <person name="Kisner P."/>
            <person name="Lance K."/>
            <person name="Lara M."/>
            <person name="Lee W."/>
            <person name="Lennon N."/>
            <person name="Letendre F."/>
            <person name="LeVine R."/>
            <person name="Lipovsky A."/>
            <person name="Liu X."/>
            <person name="Liu J."/>
            <person name="Liu S."/>
            <person name="Lokyitsang T."/>
            <person name="Lokyitsang Y."/>
            <person name="Lubonja R."/>
            <person name="Lui A."/>
            <person name="MacDonald P."/>
            <person name="Magnisalis V."/>
            <person name="Maru K."/>
            <person name="Matthews C."/>
            <person name="McCusker W."/>
            <person name="McDonough S."/>
            <person name="Mehta T."/>
            <person name="Meldrim J."/>
            <person name="Meneus L."/>
            <person name="Mihai O."/>
            <person name="Mihalev A."/>
            <person name="Mihova T."/>
            <person name="Mittelman R."/>
            <person name="Mlenga V."/>
            <person name="Montmayeur A."/>
            <person name="Mulrain L."/>
            <person name="Navidi A."/>
            <person name="Naylor J."/>
            <person name="Negash T."/>
            <person name="Nguyen T."/>
            <person name="Nguyen N."/>
            <person name="Nicol R."/>
            <person name="Norbu C."/>
            <person name="Norbu N."/>
            <person name="Novod N."/>
            <person name="O'Neill B."/>
            <person name="Osman S."/>
            <person name="Markiewicz E."/>
            <person name="Oyono O.L."/>
            <person name="Patti C."/>
            <person name="Phunkhang P."/>
            <person name="Pierre F."/>
            <person name="Priest M."/>
            <person name="Raghuraman S."/>
            <person name="Rege F."/>
            <person name="Reyes R."/>
            <person name="Rise C."/>
            <person name="Rogov P."/>
            <person name="Ross K."/>
            <person name="Ryan E."/>
            <person name="Settipalli S."/>
            <person name="Shea T."/>
            <person name="Sherpa N."/>
            <person name="Shi L."/>
            <person name="Shih D."/>
            <person name="Sparrow T."/>
            <person name="Spaulding J."/>
            <person name="Stalker J."/>
            <person name="Stange-Thomann N."/>
            <person name="Stavropoulos S."/>
            <person name="Stone C."/>
            <person name="Strader C."/>
            <person name="Tesfaye S."/>
            <person name="Thomson T."/>
            <person name="Thoulutsang Y."/>
            <person name="Thoulutsang D."/>
            <person name="Topham K."/>
            <person name="Topping I."/>
            <person name="Tsamla T."/>
            <person name="Vassiliev H."/>
            <person name="Vo A."/>
            <person name="Wangchuk T."/>
            <person name="Wangdi T."/>
            <person name="Weiand M."/>
            <person name="Wilkinson J."/>
            <person name="Wilson A."/>
            <person name="Yadav S."/>
            <person name="Young G."/>
            <person name="Yu Q."/>
            <person name="Zembek L."/>
            <person name="Zhong D."/>
            <person name="Zimmer A."/>
            <person name="Zwirko Z."/>
            <person name="Jaffe D.B."/>
            <person name="Alvarez P."/>
            <person name="Brockman W."/>
            <person name="Butler J."/>
            <person name="Chin C."/>
            <person name="Gnerre S."/>
            <person name="Grabherr M."/>
            <person name="Kleber M."/>
            <person name="Mauceli E."/>
            <person name="MacCallum I."/>
        </authorList>
    </citation>
    <scope>NUCLEOTIDE SEQUENCE [LARGE SCALE GENOMIC DNA]</scope>
    <source>
        <strain evidence="3">MSH-3 / Tucson 14011-0111.49</strain>
    </source>
</reference>
<evidence type="ECO:0000313" key="3">
    <source>
        <dbReference type="Proteomes" id="UP000008744"/>
    </source>
</evidence>
<gene>
    <name evidence="2" type="primary">Dper\GL18031</name>
    <name evidence="2" type="ORF">Dper_GL18031</name>
</gene>
<dbReference type="Proteomes" id="UP000008744">
    <property type="component" value="Unassembled WGS sequence"/>
</dbReference>
<feature type="compositionally biased region" description="Polar residues" evidence="1">
    <location>
        <begin position="354"/>
        <end position="364"/>
    </location>
</feature>
<feature type="compositionally biased region" description="Low complexity" evidence="1">
    <location>
        <begin position="297"/>
        <end position="313"/>
    </location>
</feature>
<feature type="region of interest" description="Disordered" evidence="1">
    <location>
        <begin position="286"/>
        <end position="342"/>
    </location>
</feature>
<dbReference type="OrthoDB" id="10038550at2759"/>
<feature type="region of interest" description="Disordered" evidence="1">
    <location>
        <begin position="432"/>
        <end position="458"/>
    </location>
</feature>
<feature type="region of interest" description="Disordered" evidence="1">
    <location>
        <begin position="190"/>
        <end position="270"/>
    </location>
</feature>